<accession>A0A0G2DX66</accession>
<dbReference type="PANTHER" id="PTHR28186:SF1">
    <property type="entry name" value="MEIOTICALLY UP-REGULATED GENE 9 PROTEIN"/>
    <property type="match status" value="1"/>
</dbReference>
<dbReference type="OrthoDB" id="5330253at2759"/>
<feature type="compositionally biased region" description="Basic and acidic residues" evidence="1">
    <location>
        <begin position="39"/>
        <end position="57"/>
    </location>
</feature>
<feature type="compositionally biased region" description="Polar residues" evidence="1">
    <location>
        <begin position="77"/>
        <end position="90"/>
    </location>
</feature>
<proteinExistence type="predicted"/>
<feature type="compositionally biased region" description="Basic and acidic residues" evidence="1">
    <location>
        <begin position="294"/>
        <end position="309"/>
    </location>
</feature>
<organism evidence="2 3">
    <name type="scientific">Phaeomoniella chlamydospora</name>
    <name type="common">Phaeoacremonium chlamydosporum</name>
    <dbReference type="NCBI Taxonomy" id="158046"/>
    <lineage>
        <taxon>Eukaryota</taxon>
        <taxon>Fungi</taxon>
        <taxon>Dikarya</taxon>
        <taxon>Ascomycota</taxon>
        <taxon>Pezizomycotina</taxon>
        <taxon>Eurotiomycetes</taxon>
        <taxon>Chaetothyriomycetidae</taxon>
        <taxon>Phaeomoniellales</taxon>
        <taxon>Phaeomoniellaceae</taxon>
        <taxon>Phaeomoniella</taxon>
    </lineage>
</organism>
<reference evidence="2 3" key="2">
    <citation type="submission" date="2015-05" db="EMBL/GenBank/DDBJ databases">
        <authorList>
            <person name="Morales-Cruz A."/>
            <person name="Amrine K.C."/>
            <person name="Cantu D."/>
        </authorList>
    </citation>
    <scope>NUCLEOTIDE SEQUENCE [LARGE SCALE GENOMIC DNA]</scope>
    <source>
        <strain evidence="2">UCRPC4</strain>
    </source>
</reference>
<keyword evidence="3" id="KW-1185">Reference proteome</keyword>
<sequence length="321" mass="35811">MASYQTDSRPRTTTMASYESKKSGKSHKSHKSRSSGNSHKLDLTESARDKLRLHGKTDPSAAMTEMQPAAMALEQPTLANLRSASFTDRTGQPIHEPDSSNPARSKWESPLQTIRGFQDDIDRTYREKRVSSAIERPQSRGDMYGPRTGQSRRSSYFAAYNQQNQSQAHLSGYYRGNDIGDDSQMQQGPYTPNANGQYGSNAYGNPYSQNSQSPRVNRGPAEPMMNDSQQYYQYPQSREASTASPETDQFGISTGPSSYNSSYDHVAGMGSPTKPVSNPLPVPPRAPMRLNTGVDRDGGFENHVPENSKRQSWFKRRFSRD</sequence>
<evidence type="ECO:0000313" key="2">
    <source>
        <dbReference type="EMBL" id="KKY15492.1"/>
    </source>
</evidence>
<feature type="compositionally biased region" description="Polar residues" evidence="1">
    <location>
        <begin position="226"/>
        <end position="263"/>
    </location>
</feature>
<gene>
    <name evidence="2" type="ORF">UCRPC4_g06359</name>
</gene>
<feature type="compositionally biased region" description="Basic residues" evidence="1">
    <location>
        <begin position="23"/>
        <end position="33"/>
    </location>
</feature>
<dbReference type="InterPro" id="IPR018809">
    <property type="entry name" value="DUF2406"/>
</dbReference>
<reference evidence="2 3" key="1">
    <citation type="submission" date="2015-05" db="EMBL/GenBank/DDBJ databases">
        <title>Distinctive expansion of gene families associated with plant cell wall degradation and secondary metabolism in the genomes of grapevine trunk pathogens.</title>
        <authorList>
            <person name="Lawrence D.P."/>
            <person name="Travadon R."/>
            <person name="Rolshausen P.E."/>
            <person name="Baumgartner K."/>
        </authorList>
    </citation>
    <scope>NUCLEOTIDE SEQUENCE [LARGE SCALE GENOMIC DNA]</scope>
    <source>
        <strain evidence="2">UCRPC4</strain>
    </source>
</reference>
<comment type="caution">
    <text evidence="2">The sequence shown here is derived from an EMBL/GenBank/DDBJ whole genome shotgun (WGS) entry which is preliminary data.</text>
</comment>
<feature type="compositionally biased region" description="Polar residues" evidence="1">
    <location>
        <begin position="183"/>
        <end position="215"/>
    </location>
</feature>
<feature type="compositionally biased region" description="Basic residues" evidence="1">
    <location>
        <begin position="312"/>
        <end position="321"/>
    </location>
</feature>
<dbReference type="AlphaFoldDB" id="A0A0G2DX66"/>
<name>A0A0G2DX66_PHACM</name>
<feature type="compositionally biased region" description="Basic and acidic residues" evidence="1">
    <location>
        <begin position="117"/>
        <end position="130"/>
    </location>
</feature>
<evidence type="ECO:0000313" key="3">
    <source>
        <dbReference type="Proteomes" id="UP000053317"/>
    </source>
</evidence>
<feature type="compositionally biased region" description="Polar residues" evidence="1">
    <location>
        <begin position="1"/>
        <end position="17"/>
    </location>
</feature>
<dbReference type="Proteomes" id="UP000053317">
    <property type="component" value="Unassembled WGS sequence"/>
</dbReference>
<protein>
    <submittedName>
        <fullName evidence="2">Uncharacterized protein</fullName>
    </submittedName>
</protein>
<evidence type="ECO:0000256" key="1">
    <source>
        <dbReference type="SAM" id="MobiDB-lite"/>
    </source>
</evidence>
<feature type="region of interest" description="Disordered" evidence="1">
    <location>
        <begin position="1"/>
        <end position="321"/>
    </location>
</feature>
<dbReference type="EMBL" id="LCWF01000186">
    <property type="protein sequence ID" value="KKY15492.1"/>
    <property type="molecule type" value="Genomic_DNA"/>
</dbReference>
<dbReference type="Pfam" id="PF10295">
    <property type="entry name" value="DUF2406"/>
    <property type="match status" value="1"/>
</dbReference>
<feature type="compositionally biased region" description="Polar residues" evidence="1">
    <location>
        <begin position="148"/>
        <end position="169"/>
    </location>
</feature>
<dbReference type="PANTHER" id="PTHR28186">
    <property type="entry name" value="MEIOTICALLY UP-REGULATED GENE 9 PROTEIN"/>
    <property type="match status" value="1"/>
</dbReference>